<dbReference type="Proteomes" id="UP001235939">
    <property type="component" value="Chromosome 22"/>
</dbReference>
<name>A0ABY6LQ74_9ARAC</name>
<keyword evidence="4" id="KW-1185">Reference proteome</keyword>
<dbReference type="InterPro" id="IPR043502">
    <property type="entry name" value="DNA/RNA_pol_sf"/>
</dbReference>
<proteinExistence type="predicted"/>
<evidence type="ECO:0000259" key="2">
    <source>
        <dbReference type="PROSITE" id="PS50878"/>
    </source>
</evidence>
<accession>A0ABY6LQ74</accession>
<dbReference type="EMBL" id="CP092884">
    <property type="protein sequence ID" value="UYV83004.1"/>
    <property type="molecule type" value="Genomic_DNA"/>
</dbReference>
<gene>
    <name evidence="3" type="ORF">LAZ67_22001713</name>
</gene>
<dbReference type="PROSITE" id="PS50878">
    <property type="entry name" value="RT_POL"/>
    <property type="match status" value="1"/>
</dbReference>
<evidence type="ECO:0000313" key="4">
    <source>
        <dbReference type="Proteomes" id="UP001235939"/>
    </source>
</evidence>
<sequence length="470" mass="52929">MAATASHHTLLLIIFLFLCLGEVSVCGPAILLLHGVSPPIAVVVGGPYNLPRRTWSTLNRIRTSTGRCNYLLNKWNMSPDQNCDCGQIQTMHHILRDCPRRFFQGTLGDIHRCTEEALEWIPRRRENKSTYLEGIFKGVGEVVLAAAPLGEENEMLIEEDVALAGFEPQFPDPVFLLLLQPYVEATLEEQLAVDNFHHKPTKSTIAAFIDLSQAFDRVWKEKQILKLDELGIEGSMLSWISNFLSKRTIQVNFNNIKSKTTRIYQGLPQGSILSPILFNIYLNDIHTFIKPPAKIALYADDIIIWVSKNNLSEAEQSLNKAMKDSPRYLGVTLDPALTFKKHIDTMISKAKNRLKILKKISGLNWGANANILRTTYLALVRPILEYATPAWINASKTNLSKIDRIQASAAKIISGLRGSCPNHIAELESNLLPLHLRRKICFSKFITKILTLQKNILQENLLEIGSQTKD</sequence>
<dbReference type="SUPFAM" id="SSF56672">
    <property type="entry name" value="DNA/RNA polymerases"/>
    <property type="match status" value="1"/>
</dbReference>
<feature type="signal peptide" evidence="1">
    <location>
        <begin position="1"/>
        <end position="21"/>
    </location>
</feature>
<protein>
    <recommendedName>
        <fullName evidence="2">Reverse transcriptase domain-containing protein</fullName>
    </recommendedName>
</protein>
<organism evidence="3 4">
    <name type="scientific">Cordylochernes scorpioides</name>
    <dbReference type="NCBI Taxonomy" id="51811"/>
    <lineage>
        <taxon>Eukaryota</taxon>
        <taxon>Metazoa</taxon>
        <taxon>Ecdysozoa</taxon>
        <taxon>Arthropoda</taxon>
        <taxon>Chelicerata</taxon>
        <taxon>Arachnida</taxon>
        <taxon>Pseudoscorpiones</taxon>
        <taxon>Cheliferoidea</taxon>
        <taxon>Chernetidae</taxon>
        <taxon>Cordylochernes</taxon>
    </lineage>
</organism>
<keyword evidence="1" id="KW-0732">Signal</keyword>
<evidence type="ECO:0000256" key="1">
    <source>
        <dbReference type="SAM" id="SignalP"/>
    </source>
</evidence>
<feature type="domain" description="Reverse transcriptase" evidence="2">
    <location>
        <begin position="1"/>
        <end position="365"/>
    </location>
</feature>
<feature type="chain" id="PRO_5045386578" description="Reverse transcriptase domain-containing protein" evidence="1">
    <location>
        <begin position="22"/>
        <end position="470"/>
    </location>
</feature>
<evidence type="ECO:0000313" key="3">
    <source>
        <dbReference type="EMBL" id="UYV83004.1"/>
    </source>
</evidence>
<dbReference type="InterPro" id="IPR000477">
    <property type="entry name" value="RT_dom"/>
</dbReference>
<dbReference type="Pfam" id="PF00078">
    <property type="entry name" value="RVT_1"/>
    <property type="match status" value="1"/>
</dbReference>
<dbReference type="PANTHER" id="PTHR33332">
    <property type="entry name" value="REVERSE TRANSCRIPTASE DOMAIN-CONTAINING PROTEIN"/>
    <property type="match status" value="1"/>
</dbReference>
<reference evidence="3 4" key="1">
    <citation type="submission" date="2022-03" db="EMBL/GenBank/DDBJ databases">
        <title>A chromosomal length assembly of Cordylochernes scorpioides.</title>
        <authorList>
            <person name="Zeh D."/>
            <person name="Zeh J."/>
        </authorList>
    </citation>
    <scope>NUCLEOTIDE SEQUENCE [LARGE SCALE GENOMIC DNA]</scope>
    <source>
        <strain evidence="3">IN4F17</strain>
        <tissue evidence="3">Whole Body</tissue>
    </source>
</reference>